<evidence type="ECO:0000256" key="7">
    <source>
        <dbReference type="ARBA" id="ARBA00023242"/>
    </source>
</evidence>
<evidence type="ECO:0000256" key="9">
    <source>
        <dbReference type="SAM" id="MobiDB-lite"/>
    </source>
</evidence>
<name>A0A182F629_ANOAL</name>
<feature type="region of interest" description="Disordered" evidence="9">
    <location>
        <begin position="531"/>
        <end position="612"/>
    </location>
</feature>
<evidence type="ECO:0000256" key="6">
    <source>
        <dbReference type="ARBA" id="ARBA00023125"/>
    </source>
</evidence>
<feature type="region of interest" description="Disordered" evidence="9">
    <location>
        <begin position="1"/>
        <end position="112"/>
    </location>
</feature>
<evidence type="ECO:0000256" key="8">
    <source>
        <dbReference type="ARBA" id="ARBA00037948"/>
    </source>
</evidence>
<evidence type="ECO:0000256" key="1">
    <source>
        <dbReference type="ARBA" id="ARBA00004123"/>
    </source>
</evidence>
<dbReference type="GO" id="GO:0008270">
    <property type="term" value="F:zinc ion binding"/>
    <property type="evidence" value="ECO:0007669"/>
    <property type="project" value="UniProtKB-KW"/>
</dbReference>
<feature type="compositionally biased region" description="Gly residues" evidence="9">
    <location>
        <begin position="555"/>
        <end position="583"/>
    </location>
</feature>
<dbReference type="AlphaFoldDB" id="A0A182F629"/>
<feature type="compositionally biased region" description="Basic and acidic residues" evidence="9">
    <location>
        <begin position="1"/>
        <end position="10"/>
    </location>
</feature>
<feature type="compositionally biased region" description="Basic and acidic residues" evidence="9">
    <location>
        <begin position="783"/>
        <end position="798"/>
    </location>
</feature>
<dbReference type="InterPro" id="IPR013087">
    <property type="entry name" value="Znf_C2H2_type"/>
</dbReference>
<dbReference type="PANTHER" id="PTHR24388:SF54">
    <property type="entry name" value="PROTEIN ESCARGOT"/>
    <property type="match status" value="1"/>
</dbReference>
<dbReference type="GO" id="GO:0005634">
    <property type="term" value="C:nucleus"/>
    <property type="evidence" value="ECO:0007669"/>
    <property type="project" value="UniProtKB-SubCell"/>
</dbReference>
<evidence type="ECO:0000256" key="5">
    <source>
        <dbReference type="ARBA" id="ARBA00022833"/>
    </source>
</evidence>
<feature type="compositionally biased region" description="Polar residues" evidence="9">
    <location>
        <begin position="676"/>
        <end position="686"/>
    </location>
</feature>
<feature type="region of interest" description="Disordered" evidence="9">
    <location>
        <begin position="126"/>
        <end position="208"/>
    </location>
</feature>
<evidence type="ECO:0000313" key="11">
    <source>
        <dbReference type="EnsemblMetazoa" id="AALB001928-PA"/>
    </source>
</evidence>
<evidence type="ECO:0000256" key="3">
    <source>
        <dbReference type="ARBA" id="ARBA00022737"/>
    </source>
</evidence>
<feature type="compositionally biased region" description="Basic and acidic residues" evidence="9">
    <location>
        <begin position="144"/>
        <end position="171"/>
    </location>
</feature>
<feature type="compositionally biased region" description="Polar residues" evidence="9">
    <location>
        <begin position="531"/>
        <end position="541"/>
    </location>
</feature>
<reference evidence="11 12" key="1">
    <citation type="journal article" date="2017" name="G3 (Bethesda)">
        <title>The Physical Genome Mapping of Anopheles albimanus Corrected Scaffold Misassemblies and Identified Interarm Rearrangements in Genus Anopheles.</title>
        <authorList>
            <person name="Artemov G.N."/>
            <person name="Peery A.N."/>
            <person name="Jiang X."/>
            <person name="Tu Z."/>
            <person name="Stegniy V.N."/>
            <person name="Sharakhova M.V."/>
            <person name="Sharakhov I.V."/>
        </authorList>
    </citation>
    <scope>NUCLEOTIDE SEQUENCE [LARGE SCALE GENOMIC DNA]</scope>
    <source>
        <strain evidence="11 12">ALBI9_A</strain>
    </source>
</reference>
<dbReference type="EnsemblMetazoa" id="AALB001928-RA">
    <property type="protein sequence ID" value="AALB001928-PA"/>
    <property type="gene ID" value="AALB001928"/>
</dbReference>
<dbReference type="VEuPathDB" id="VectorBase:AALB001928"/>
<keyword evidence="5" id="KW-0862">Zinc</keyword>
<feature type="domain" description="C2H2-type" evidence="10">
    <location>
        <begin position="333"/>
        <end position="363"/>
    </location>
</feature>
<evidence type="ECO:0000259" key="10">
    <source>
        <dbReference type="PROSITE" id="PS50157"/>
    </source>
</evidence>
<evidence type="ECO:0000313" key="12">
    <source>
        <dbReference type="Proteomes" id="UP000069272"/>
    </source>
</evidence>
<feature type="compositionally biased region" description="Acidic residues" evidence="9">
    <location>
        <begin position="187"/>
        <end position="202"/>
    </location>
</feature>
<accession>A0A182F629</accession>
<organism evidence="11 12">
    <name type="scientific">Anopheles albimanus</name>
    <name type="common">New world malaria mosquito</name>
    <dbReference type="NCBI Taxonomy" id="7167"/>
    <lineage>
        <taxon>Eukaryota</taxon>
        <taxon>Metazoa</taxon>
        <taxon>Ecdysozoa</taxon>
        <taxon>Arthropoda</taxon>
        <taxon>Hexapoda</taxon>
        <taxon>Insecta</taxon>
        <taxon>Pterygota</taxon>
        <taxon>Neoptera</taxon>
        <taxon>Endopterygota</taxon>
        <taxon>Diptera</taxon>
        <taxon>Nematocera</taxon>
        <taxon>Culicoidea</taxon>
        <taxon>Culicidae</taxon>
        <taxon>Anophelinae</taxon>
        <taxon>Anopheles</taxon>
    </lineage>
</organism>
<dbReference type="Gene3D" id="3.30.160.60">
    <property type="entry name" value="Classic Zinc Finger"/>
    <property type="match status" value="1"/>
</dbReference>
<dbReference type="GO" id="GO:0000981">
    <property type="term" value="F:DNA-binding transcription factor activity, RNA polymerase II-specific"/>
    <property type="evidence" value="ECO:0007669"/>
    <property type="project" value="TreeGrafter"/>
</dbReference>
<feature type="compositionally biased region" description="Basic and acidic residues" evidence="9">
    <location>
        <begin position="482"/>
        <end position="495"/>
    </location>
</feature>
<dbReference type="VEuPathDB" id="VectorBase:AALB20_029601"/>
<feature type="domain" description="C2H2-type" evidence="10">
    <location>
        <begin position="382"/>
        <end position="406"/>
    </location>
</feature>
<evidence type="ECO:0000256" key="4">
    <source>
        <dbReference type="ARBA" id="ARBA00022771"/>
    </source>
</evidence>
<keyword evidence="3" id="KW-0677">Repeat</keyword>
<dbReference type="STRING" id="7167.A0A182F629"/>
<dbReference type="PROSITE" id="PS50157">
    <property type="entry name" value="ZINC_FINGER_C2H2_2"/>
    <property type="match status" value="3"/>
</dbReference>
<comment type="similarity">
    <text evidence="8">Belongs to the snail C2H2-type zinc-finger protein family.</text>
</comment>
<evidence type="ECO:0000256" key="2">
    <source>
        <dbReference type="ARBA" id="ARBA00022723"/>
    </source>
</evidence>
<dbReference type="Proteomes" id="UP000069272">
    <property type="component" value="Chromosome 2L"/>
</dbReference>
<reference evidence="11" key="2">
    <citation type="submission" date="2022-08" db="UniProtKB">
        <authorList>
            <consortium name="EnsemblMetazoa"/>
        </authorList>
    </citation>
    <scope>IDENTIFICATION</scope>
    <source>
        <strain evidence="11">STECLA/ALBI9_A</strain>
    </source>
</reference>
<feature type="region of interest" description="Disordered" evidence="9">
    <location>
        <begin position="673"/>
        <end position="712"/>
    </location>
</feature>
<dbReference type="Pfam" id="PF00096">
    <property type="entry name" value="zf-C2H2"/>
    <property type="match status" value="2"/>
</dbReference>
<feature type="compositionally biased region" description="Basic residues" evidence="9">
    <location>
        <begin position="57"/>
        <end position="71"/>
    </location>
</feature>
<dbReference type="SMART" id="SM00355">
    <property type="entry name" value="ZnF_C2H2"/>
    <property type="match status" value="3"/>
</dbReference>
<keyword evidence="2" id="KW-0479">Metal-binding</keyword>
<feature type="compositionally biased region" description="Acidic residues" evidence="9">
    <location>
        <begin position="496"/>
        <end position="505"/>
    </location>
</feature>
<feature type="domain" description="C2H2-type" evidence="10">
    <location>
        <begin position="411"/>
        <end position="439"/>
    </location>
</feature>
<feature type="region of interest" description="Disordered" evidence="9">
    <location>
        <begin position="472"/>
        <end position="519"/>
    </location>
</feature>
<feature type="region of interest" description="Disordered" evidence="9">
    <location>
        <begin position="734"/>
        <end position="806"/>
    </location>
</feature>
<feature type="compositionally biased region" description="Gly residues" evidence="9">
    <location>
        <begin position="738"/>
        <end position="749"/>
    </location>
</feature>
<feature type="compositionally biased region" description="Polar residues" evidence="9">
    <location>
        <begin position="693"/>
        <end position="707"/>
    </location>
</feature>
<keyword evidence="12" id="KW-1185">Reference proteome</keyword>
<dbReference type="GO" id="GO:0000978">
    <property type="term" value="F:RNA polymerase II cis-regulatory region sequence-specific DNA binding"/>
    <property type="evidence" value="ECO:0007669"/>
    <property type="project" value="TreeGrafter"/>
</dbReference>
<keyword evidence="4" id="KW-0863">Zinc-finger</keyword>
<sequence length="806" mass="86808">ARQHCDTLIKEEEEIDEVQPRSGEVSPRATPDARHRTHDPERTPNGLDYSRTGRQQLHQRRLAKRFKRHHYDHPSVQRPATSAARESSPMHTIDELGDAERNRELQRRATGLPTIDDVREALALRRPPVLSNHTEVPARQQKPTYEEEEHHQGREEGGQVRGQEQRSAEHERDEEDEDDNMLRMREEEDEEDDDGVASEENEGDLKVDGRLSAIATTLDSEYHKRMAAAGVLAAAAAASAVSSMNGAAALGDAGSEAQAAADFFAAHHKAGTHELAFKQHFLNEKVRLQALLQRQAQQQHQHHQKLAGFLLSTASTPPTPTLTPTSVLNLGPPVCPVIQCGRRFAHPNSVRNHMRLKHTNQWAQMKAMRSSGEMRVRATDPRPCPKCGKIYRSAHTLRTHLEDKHTVCPGYRCVLCGTVAKSRNSLHSHMSRQHRGISTKDLPVLPMPSPFDPELASRLLAKAGVKISPAELRARASPTGTRRNDGMKLELRSGDGGEDFDDPEDLTMSQSSHSETQRRFHESMMAMSPTGFNHLNSTTITRVRPGDSTPKLGLDGLGRDAGNGAGNGNGGAGTGGNGNGGAGAANSLGGPDRHGGGPGGGPMNHMQPNAPTGSAILDTYLQFITENAFGMSGMTQEQAAAAALQAAKIAHLKSLGHNLEQLPPGFLPPHLDLAKLTSNNNQNNPDLSPLGKLQSSPNVTMESSATGGNRPGSVEAERLLQSANHQKLLALAASHAPGGNGGAGTGGNHGLNNNNNSILNSDAIRRGGSSEPMDLGLDGSGPMHDDDGNSSADERNYSDDESIATH</sequence>
<feature type="compositionally biased region" description="Basic and acidic residues" evidence="9">
    <location>
        <begin position="31"/>
        <end position="42"/>
    </location>
</feature>
<feature type="compositionally biased region" description="Basic and acidic residues" evidence="9">
    <location>
        <begin position="92"/>
        <end position="107"/>
    </location>
</feature>
<dbReference type="PANTHER" id="PTHR24388">
    <property type="entry name" value="ZINC FINGER PROTEIN"/>
    <property type="match status" value="1"/>
</dbReference>
<proteinExistence type="inferred from homology"/>
<keyword evidence="6" id="KW-0238">DNA-binding</keyword>
<dbReference type="InterPro" id="IPR036236">
    <property type="entry name" value="Znf_C2H2_sf"/>
</dbReference>
<dbReference type="InterPro" id="IPR050527">
    <property type="entry name" value="Snail/Krueppel_Znf"/>
</dbReference>
<protein>
    <recommendedName>
        <fullName evidence="10">C2H2-type domain-containing protein</fullName>
    </recommendedName>
</protein>
<dbReference type="SUPFAM" id="SSF57667">
    <property type="entry name" value="beta-beta-alpha zinc fingers"/>
    <property type="match status" value="1"/>
</dbReference>
<keyword evidence="7" id="KW-0539">Nucleus</keyword>
<dbReference type="PROSITE" id="PS00028">
    <property type="entry name" value="ZINC_FINGER_C2H2_1"/>
    <property type="match status" value="2"/>
</dbReference>
<comment type="subcellular location">
    <subcellularLocation>
        <location evidence="1">Nucleus</location>
    </subcellularLocation>
</comment>